<evidence type="ECO:0000313" key="5">
    <source>
        <dbReference type="Proteomes" id="UP001198962"/>
    </source>
</evidence>
<comment type="caution">
    <text evidence="4">The sequence shown here is derived from an EMBL/GenBank/DDBJ whole genome shotgun (WGS) entry which is preliminary data.</text>
</comment>
<dbReference type="CDD" id="cd04194">
    <property type="entry name" value="GT8_A4GalT_like"/>
    <property type="match status" value="1"/>
</dbReference>
<dbReference type="SUPFAM" id="SSF53448">
    <property type="entry name" value="Nucleotide-diphospho-sugar transferases"/>
    <property type="match status" value="1"/>
</dbReference>
<dbReference type="PANTHER" id="PTHR13778:SF47">
    <property type="entry name" value="LIPOPOLYSACCHARIDE 1,3-GALACTOSYLTRANSFERASE"/>
    <property type="match status" value="1"/>
</dbReference>
<dbReference type="AlphaFoldDB" id="A0AAE3DI27"/>
<gene>
    <name evidence="4" type="ORF">LKD32_06830</name>
</gene>
<dbReference type="PANTHER" id="PTHR13778">
    <property type="entry name" value="GLYCOSYLTRANSFERASE 8 DOMAIN-CONTAINING PROTEIN"/>
    <property type="match status" value="1"/>
</dbReference>
<reference evidence="4" key="1">
    <citation type="submission" date="2021-10" db="EMBL/GenBank/DDBJ databases">
        <title>Anaerobic single-cell dispensing facilitates the cultivation of human gut bacteria.</title>
        <authorList>
            <person name="Afrizal A."/>
        </authorList>
    </citation>
    <scope>NUCLEOTIDE SEQUENCE</scope>
    <source>
        <strain evidence="4">CLA-AA-H274</strain>
    </source>
</reference>
<dbReference type="Pfam" id="PF01501">
    <property type="entry name" value="Glyco_transf_8"/>
    <property type="match status" value="1"/>
</dbReference>
<name>A0AAE3DI27_9FIRM</name>
<dbReference type="RefSeq" id="WP_308451207.1">
    <property type="nucleotide sequence ID" value="NZ_JAJEPU010000016.1"/>
</dbReference>
<sequence>MNVVYASNDAYAMHLGVSMYSLFDRNQEVEKIEVWVLSMAISEENQENLKKIADQYRRRLNFVELADLKQKIGFEVETGAYDISIMLRLFVGEALPESIEKVLYLDCDTVVAQPLKHLWKTELHENVIGAVMEPTIYPEVKASIGLDNDEPYFNSGVLLINLKKWREEGVQQRLLDFWKEKGGKLFASDQDVINGGLKGQIQVISPRYNFFTNYRYFSYQTLVRHEPAYRAVKREQLTTAKRHPAIIHYMGDERPWIAGNRNHYRKAYEFYLEKTPWAGSPKEKGKERYMLAYHLMDYVTAICPAVRWAISHQMGMKFVENRKRENKK</sequence>
<keyword evidence="2" id="KW-0808">Transferase</keyword>
<evidence type="ECO:0000313" key="4">
    <source>
        <dbReference type="EMBL" id="MCC2164595.1"/>
    </source>
</evidence>
<evidence type="ECO:0000256" key="2">
    <source>
        <dbReference type="ARBA" id="ARBA00022679"/>
    </source>
</evidence>
<evidence type="ECO:0000256" key="1">
    <source>
        <dbReference type="ARBA" id="ARBA00022676"/>
    </source>
</evidence>
<evidence type="ECO:0000256" key="3">
    <source>
        <dbReference type="ARBA" id="ARBA00022723"/>
    </source>
</evidence>
<keyword evidence="3" id="KW-0479">Metal-binding</keyword>
<protein>
    <submittedName>
        <fullName evidence="4">Glycosyltransferase family 8 protein</fullName>
    </submittedName>
</protein>
<dbReference type="Gene3D" id="3.90.550.10">
    <property type="entry name" value="Spore Coat Polysaccharide Biosynthesis Protein SpsA, Chain A"/>
    <property type="match status" value="1"/>
</dbReference>
<dbReference type="EMBL" id="JAJEPU010000016">
    <property type="protein sequence ID" value="MCC2164595.1"/>
    <property type="molecule type" value="Genomic_DNA"/>
</dbReference>
<dbReference type="Proteomes" id="UP001198962">
    <property type="component" value="Unassembled WGS sequence"/>
</dbReference>
<proteinExistence type="predicted"/>
<keyword evidence="1" id="KW-0328">Glycosyltransferase</keyword>
<dbReference type="GO" id="GO:0046872">
    <property type="term" value="F:metal ion binding"/>
    <property type="evidence" value="ECO:0007669"/>
    <property type="project" value="UniProtKB-KW"/>
</dbReference>
<organism evidence="4 5">
    <name type="scientific">Brotaphodocola catenula</name>
    <dbReference type="NCBI Taxonomy" id="2885361"/>
    <lineage>
        <taxon>Bacteria</taxon>
        <taxon>Bacillati</taxon>
        <taxon>Bacillota</taxon>
        <taxon>Clostridia</taxon>
        <taxon>Lachnospirales</taxon>
        <taxon>Lachnospiraceae</taxon>
        <taxon>Brotaphodocola</taxon>
    </lineage>
</organism>
<dbReference type="GO" id="GO:0016757">
    <property type="term" value="F:glycosyltransferase activity"/>
    <property type="evidence" value="ECO:0007669"/>
    <property type="project" value="UniProtKB-KW"/>
</dbReference>
<dbReference type="InterPro" id="IPR029044">
    <property type="entry name" value="Nucleotide-diphossugar_trans"/>
</dbReference>
<accession>A0AAE3DI27</accession>
<keyword evidence="5" id="KW-1185">Reference proteome</keyword>
<dbReference type="InterPro" id="IPR050748">
    <property type="entry name" value="Glycosyltrans_8_dom-fam"/>
</dbReference>
<dbReference type="InterPro" id="IPR002495">
    <property type="entry name" value="Glyco_trans_8"/>
</dbReference>